<feature type="transmembrane region" description="Helical" evidence="3">
    <location>
        <begin position="84"/>
        <end position="102"/>
    </location>
</feature>
<feature type="transmembrane region" description="Helical" evidence="3">
    <location>
        <begin position="130"/>
        <end position="153"/>
    </location>
</feature>
<evidence type="ECO:0000256" key="3">
    <source>
        <dbReference type="SAM" id="Phobius"/>
    </source>
</evidence>
<keyword evidence="3" id="KW-0812">Transmembrane</keyword>
<evidence type="ECO:0000256" key="1">
    <source>
        <dbReference type="ARBA" id="ARBA00004370"/>
    </source>
</evidence>
<dbReference type="GO" id="GO:0016747">
    <property type="term" value="F:acyltransferase activity, transferring groups other than amino-acyl groups"/>
    <property type="evidence" value="ECO:0007669"/>
    <property type="project" value="InterPro"/>
</dbReference>
<feature type="transmembrane region" description="Helical" evidence="3">
    <location>
        <begin position="183"/>
        <end position="205"/>
    </location>
</feature>
<dbReference type="Pfam" id="PF01757">
    <property type="entry name" value="Acyl_transf_3"/>
    <property type="match status" value="1"/>
</dbReference>
<feature type="transmembrane region" description="Helical" evidence="3">
    <location>
        <begin position="212"/>
        <end position="231"/>
    </location>
</feature>
<gene>
    <name evidence="5" type="ORF">BTT61001_04325</name>
</gene>
<comment type="subcellular location">
    <subcellularLocation>
        <location evidence="1">Membrane</location>
    </subcellularLocation>
</comment>
<dbReference type="Proteomes" id="UP000195991">
    <property type="component" value="Unassembled WGS sequence"/>
</dbReference>
<dbReference type="EMBL" id="FMBI01000037">
    <property type="protein sequence ID" value="SCC55182.1"/>
    <property type="molecule type" value="Genomic_DNA"/>
</dbReference>
<name>A0A1C4FH51_BACTU</name>
<feature type="transmembrane region" description="Helical" evidence="3">
    <location>
        <begin position="40"/>
        <end position="63"/>
    </location>
</feature>
<comment type="similarity">
    <text evidence="2">Belongs to the acyltransferase 3 family.</text>
</comment>
<feature type="transmembrane region" description="Helical" evidence="3">
    <location>
        <begin position="304"/>
        <end position="330"/>
    </location>
</feature>
<feature type="transmembrane region" description="Helical" evidence="3">
    <location>
        <begin position="237"/>
        <end position="260"/>
    </location>
</feature>
<dbReference type="RefSeq" id="WP_088009009.1">
    <property type="nucleotide sequence ID" value="NZ_FMBI01000037.1"/>
</dbReference>
<dbReference type="InterPro" id="IPR050879">
    <property type="entry name" value="Acyltransferase_3"/>
</dbReference>
<dbReference type="GO" id="GO:0000271">
    <property type="term" value="P:polysaccharide biosynthetic process"/>
    <property type="evidence" value="ECO:0007669"/>
    <property type="project" value="TreeGrafter"/>
</dbReference>
<dbReference type="PANTHER" id="PTHR23028">
    <property type="entry name" value="ACETYLTRANSFERASE"/>
    <property type="match status" value="1"/>
</dbReference>
<protein>
    <recommendedName>
        <fullName evidence="4">Acyltransferase 3 domain-containing protein</fullName>
    </recommendedName>
</protein>
<dbReference type="PANTHER" id="PTHR23028:SF131">
    <property type="entry name" value="BLR2367 PROTEIN"/>
    <property type="match status" value="1"/>
</dbReference>
<accession>A0A1C4FH51</accession>
<feature type="domain" description="Acyltransferase 3" evidence="4">
    <location>
        <begin position="10"/>
        <end position="325"/>
    </location>
</feature>
<organism evidence="5 6">
    <name type="scientific">Bacillus thuringiensis</name>
    <dbReference type="NCBI Taxonomy" id="1428"/>
    <lineage>
        <taxon>Bacteria</taxon>
        <taxon>Bacillati</taxon>
        <taxon>Bacillota</taxon>
        <taxon>Bacilli</taxon>
        <taxon>Bacillales</taxon>
        <taxon>Bacillaceae</taxon>
        <taxon>Bacillus</taxon>
        <taxon>Bacillus cereus group</taxon>
    </lineage>
</organism>
<evidence type="ECO:0000256" key="2">
    <source>
        <dbReference type="ARBA" id="ARBA00007400"/>
    </source>
</evidence>
<keyword evidence="3" id="KW-0472">Membrane</keyword>
<reference evidence="5 6" key="1">
    <citation type="submission" date="2016-08" db="EMBL/GenBank/DDBJ databases">
        <authorList>
            <person name="Seilhamer J.J."/>
        </authorList>
    </citation>
    <scope>NUCLEOTIDE SEQUENCE [LARGE SCALE GENOMIC DNA]</scope>
    <source>
        <strain evidence="5 6">IEBC_T61001</strain>
    </source>
</reference>
<dbReference type="AlphaFoldDB" id="A0A1C4FH51"/>
<proteinExistence type="inferred from homology"/>
<dbReference type="InterPro" id="IPR002656">
    <property type="entry name" value="Acyl_transf_3_dom"/>
</dbReference>
<sequence length="360" mass="41222">MRKKLNLIQLSRALVPFMVILFHTSLVMNDYFNYNLLNLSFIPVSGGVYYFYILSGFMIYYIHHKDLGSIHKFKKYILNRFIRIYPLYWCITFAILPIYFLIPSFGEGHEKELDSIITSLLLLPNEKGPILAVAWSLVNTVKFYIIFSLFIILDNKWMKIICSIWTLSLIPSFFNLYEINNYILNYFFSGDNILFILGMLCAHIIIHREISIRVSIFLATCGFIGFPIAWVNSIYTIINIDFLFIISLSSVFLVLGLASIDMKKDIAISRLGNFLGQASLSIYLTHLLSLSILCKIITKLTLYGVFGGLLTSCLLVLASTVTGCFVHRFIETPLVNQLKLIIFNRKQSNKQITSNVAKTG</sequence>
<feature type="transmembrane region" description="Helical" evidence="3">
    <location>
        <begin position="160"/>
        <end position="177"/>
    </location>
</feature>
<evidence type="ECO:0000259" key="4">
    <source>
        <dbReference type="Pfam" id="PF01757"/>
    </source>
</evidence>
<dbReference type="GO" id="GO:0016020">
    <property type="term" value="C:membrane"/>
    <property type="evidence" value="ECO:0007669"/>
    <property type="project" value="TreeGrafter"/>
</dbReference>
<feature type="transmembrane region" description="Helical" evidence="3">
    <location>
        <begin position="280"/>
        <end position="298"/>
    </location>
</feature>
<keyword evidence="3" id="KW-1133">Transmembrane helix</keyword>
<evidence type="ECO:0000313" key="6">
    <source>
        <dbReference type="Proteomes" id="UP000195991"/>
    </source>
</evidence>
<evidence type="ECO:0000313" key="5">
    <source>
        <dbReference type="EMBL" id="SCC55182.1"/>
    </source>
</evidence>
<feature type="transmembrane region" description="Helical" evidence="3">
    <location>
        <begin position="7"/>
        <end position="28"/>
    </location>
</feature>